<sequence length="105" mass="12001">MIDVTCDQFAQIELFRGRPVLCERYSDLTDRLIEYRAVTRRSLEELRSDSVWARLTLLDEATRPAWVKTGRTIKQMMTTFRSGQITRKGASARVARSESTAADTA</sequence>
<gene>
    <name evidence="1" type="ORF">ABN611_35850</name>
</gene>
<protein>
    <submittedName>
        <fullName evidence="1">Uncharacterized protein</fullName>
    </submittedName>
</protein>
<proteinExistence type="predicted"/>
<dbReference type="EMBL" id="CP158165">
    <property type="protein sequence ID" value="XBV23926.1"/>
    <property type="molecule type" value="Genomic_DNA"/>
</dbReference>
<dbReference type="AlphaFoldDB" id="A0AAU7TB84"/>
<dbReference type="RefSeq" id="WP_350276753.1">
    <property type="nucleotide sequence ID" value="NZ_CP158165.1"/>
</dbReference>
<organism evidence="1">
    <name type="scientific">Kribbella sp. HUAS MG21</name>
    <dbReference type="NCBI Taxonomy" id="3160966"/>
    <lineage>
        <taxon>Bacteria</taxon>
        <taxon>Bacillati</taxon>
        <taxon>Actinomycetota</taxon>
        <taxon>Actinomycetes</taxon>
        <taxon>Propionibacteriales</taxon>
        <taxon>Kribbellaceae</taxon>
        <taxon>Kribbella</taxon>
    </lineage>
</organism>
<reference evidence="1" key="1">
    <citation type="submission" date="2024-06" db="EMBL/GenBank/DDBJ databases">
        <title>Kribbella sp. strain HUAS MG21 genome sequences.</title>
        <authorList>
            <person name="Mo P."/>
        </authorList>
    </citation>
    <scope>NUCLEOTIDE SEQUENCE</scope>
    <source>
        <strain evidence="1">HUAS MG21</strain>
    </source>
</reference>
<evidence type="ECO:0000313" key="1">
    <source>
        <dbReference type="EMBL" id="XBV23926.1"/>
    </source>
</evidence>
<accession>A0AAU7TB84</accession>
<name>A0AAU7TB84_9ACTN</name>